<accession>A0A7N9ICV6</accession>
<organism evidence="1 2">
    <name type="scientific">Macaca fascicularis</name>
    <name type="common">Crab-eating macaque</name>
    <name type="synonym">Cynomolgus monkey</name>
    <dbReference type="NCBI Taxonomy" id="9541"/>
    <lineage>
        <taxon>Eukaryota</taxon>
        <taxon>Metazoa</taxon>
        <taxon>Chordata</taxon>
        <taxon>Craniata</taxon>
        <taxon>Vertebrata</taxon>
        <taxon>Euteleostomi</taxon>
        <taxon>Mammalia</taxon>
        <taxon>Eutheria</taxon>
        <taxon>Euarchontoglires</taxon>
        <taxon>Primates</taxon>
        <taxon>Haplorrhini</taxon>
        <taxon>Catarrhini</taxon>
        <taxon>Cercopithecidae</taxon>
        <taxon>Cercopithecinae</taxon>
        <taxon>Macaca</taxon>
    </lineage>
</organism>
<dbReference type="GeneTree" id="ENSGT01000000215029"/>
<protein>
    <submittedName>
        <fullName evidence="1">Uncharacterized protein</fullName>
    </submittedName>
</protein>
<sequence>MAYIYPAGCCASLPTRSLHSGISLTMILTPSAAALLSTTALQSCCGRYQSFHHGGKMRQSFTQHTHVNSPSSPHSSLSILTSTVLHHHTLHSAYSRQQSFITTLFTQHTHVNSPSSPHSCQQSFITTLMSTVLHHHTHVNSPSSPHSSLSILTSTVLHHHTHVNSPSSPHSCQQSFITTLFTQHTHVNSPSSPYSCQQSFITTLMSTVLHHHTVHSAYSRQQSFITTLFTQHTHVNSASSPHSSLSILTSTVLHHHTLHSAYSRQQSFITTLFTQHTHVNSPSSPHSSLSILTSTVLHHHTHTERSCWGTLVEECVESGKSYYKVKNLGVSPSCNGAICPKGKHWLCFTKIGQWGINTQVLEDIKREQTTAKAKASKPTTTPENHPWYFHPSI</sequence>
<dbReference type="Ensembl" id="ENSMFAT00000072523.1">
    <property type="protein sequence ID" value="ENSMFAP00000054203.1"/>
    <property type="gene ID" value="ENSMFAG00000051929.1"/>
</dbReference>
<reference evidence="1" key="3">
    <citation type="submission" date="2025-09" db="UniProtKB">
        <authorList>
            <consortium name="Ensembl"/>
        </authorList>
    </citation>
    <scope>IDENTIFICATION</scope>
</reference>
<dbReference type="AlphaFoldDB" id="A0A7N9ICV6"/>
<proteinExistence type="predicted"/>
<dbReference type="Proteomes" id="UP000233100">
    <property type="component" value="Chromosome 1"/>
</dbReference>
<evidence type="ECO:0000313" key="1">
    <source>
        <dbReference type="Ensembl" id="ENSMFAP00000054203.1"/>
    </source>
</evidence>
<name>A0A7N9ICV6_MACFA</name>
<evidence type="ECO:0000313" key="2">
    <source>
        <dbReference type="Proteomes" id="UP000233100"/>
    </source>
</evidence>
<reference evidence="1 2" key="1">
    <citation type="submission" date="2013-03" db="EMBL/GenBank/DDBJ databases">
        <authorList>
            <person name="Warren W."/>
            <person name="Wilson R.K."/>
        </authorList>
    </citation>
    <scope>NUCLEOTIDE SEQUENCE</scope>
</reference>
<keyword evidence="2" id="KW-1185">Reference proteome</keyword>
<reference evidence="1" key="2">
    <citation type="submission" date="2025-08" db="UniProtKB">
        <authorList>
            <consortium name="Ensembl"/>
        </authorList>
    </citation>
    <scope>IDENTIFICATION</scope>
</reference>